<dbReference type="EMBL" id="JACSQL010000014">
    <property type="protein sequence ID" value="MBD7970703.1"/>
    <property type="molecule type" value="Genomic_DNA"/>
</dbReference>
<evidence type="ECO:0000313" key="2">
    <source>
        <dbReference type="Proteomes" id="UP000608071"/>
    </source>
</evidence>
<proteinExistence type="predicted"/>
<sequence>MTDTMLIKEFRSGVLESAHRGHICIVNDKKQVVYSAGNPHFRTFTRSAAKPLQAIPGIRAGIVDAYDLSQEEIALMVSSHRSEPFHRNTLEHMKEKINLDEDGLVCAPSFPLHEESRTDYIRQQGDKRRLLHNCSGKHMGVLAYSKVKGYDLSSYADPNHPVQQEIKQTISHLGEIDPSDMAAGVDGCGFPVFALPISTMATAFLKLACPDLIEDEETRKAVEVITTAMNKAPEMVGGTGRVDSVLLQDDNIVAKGGFQGVFCLALRKERLGISFKVLDGSDEEWGLIVKSILTQIGYDNAETIQRLTEQFPGEIRNDARTVVGKAESAFILESHA</sequence>
<accession>A0ABR8T4M2</accession>
<evidence type="ECO:0000313" key="1">
    <source>
        <dbReference type="EMBL" id="MBD7970703.1"/>
    </source>
</evidence>
<dbReference type="Proteomes" id="UP000608071">
    <property type="component" value="Unassembled WGS sequence"/>
</dbReference>
<comment type="caution">
    <text evidence="1">The sequence shown here is derived from an EMBL/GenBank/DDBJ whole genome shotgun (WGS) entry which is preliminary data.</text>
</comment>
<gene>
    <name evidence="1" type="ORF">H9647_21800</name>
</gene>
<reference evidence="1 2" key="1">
    <citation type="submission" date="2020-08" db="EMBL/GenBank/DDBJ databases">
        <title>A Genomic Blueprint of the Chicken Gut Microbiome.</title>
        <authorList>
            <person name="Gilroy R."/>
            <person name="Ravi A."/>
            <person name="Getino M."/>
            <person name="Pursley I."/>
            <person name="Horton D.L."/>
            <person name="Alikhan N.-F."/>
            <person name="Baker D."/>
            <person name="Gharbi K."/>
            <person name="Hall N."/>
            <person name="Watson M."/>
            <person name="Adriaenssens E.M."/>
            <person name="Foster-Nyarko E."/>
            <person name="Jarju S."/>
            <person name="Secka A."/>
            <person name="Antonio M."/>
            <person name="Oren A."/>
            <person name="Chaudhuri R."/>
            <person name="La Ragione R.M."/>
            <person name="Hildebrand F."/>
            <person name="Pallen M.J."/>
        </authorList>
    </citation>
    <scope>NUCLEOTIDE SEQUENCE [LARGE SCALE GENOMIC DNA]</scope>
    <source>
        <strain evidence="1 2">Sa2BVA9</strain>
    </source>
</reference>
<dbReference type="InterPro" id="IPR010349">
    <property type="entry name" value="Asparaginase_II"/>
</dbReference>
<keyword evidence="2" id="KW-1185">Reference proteome</keyword>
<name>A0ABR8T4M2_9BACL</name>
<dbReference type="RefSeq" id="WP_191804035.1">
    <property type="nucleotide sequence ID" value="NZ_JACSQL010000014.1"/>
</dbReference>
<organism evidence="1 2">
    <name type="scientific">Paenibacillus gallinarum</name>
    <dbReference type="NCBI Taxonomy" id="2762232"/>
    <lineage>
        <taxon>Bacteria</taxon>
        <taxon>Bacillati</taxon>
        <taxon>Bacillota</taxon>
        <taxon>Bacilli</taxon>
        <taxon>Bacillales</taxon>
        <taxon>Paenibacillaceae</taxon>
        <taxon>Paenibacillus</taxon>
    </lineage>
</organism>
<dbReference type="Pfam" id="PF06089">
    <property type="entry name" value="Asparaginase_II"/>
    <property type="match status" value="1"/>
</dbReference>
<protein>
    <submittedName>
        <fullName evidence="1">Asparaginase</fullName>
    </submittedName>
</protein>
<dbReference type="PANTHER" id="PTHR42110">
    <property type="entry name" value="L-ASPARAGINASE, PUTATIVE (AFU_ORTHOLOGUE AFUA_3G11890)-RELATED"/>
    <property type="match status" value="1"/>
</dbReference>
<dbReference type="PANTHER" id="PTHR42110:SF1">
    <property type="entry name" value="L-ASPARAGINASE, PUTATIVE (AFU_ORTHOLOGUE AFUA_3G11890)-RELATED"/>
    <property type="match status" value="1"/>
</dbReference>